<dbReference type="RefSeq" id="WP_013661778.1">
    <property type="nucleotide sequence ID" value="NC_015276.1"/>
</dbReference>
<dbReference type="HOGENOM" id="CLU_1081617_0_0_6"/>
<evidence type="ECO:0000313" key="3">
    <source>
        <dbReference type="Proteomes" id="UP000001062"/>
    </source>
</evidence>
<dbReference type="KEGG" id="mme:Marme_2644"/>
<feature type="domain" description="LTD" evidence="1">
    <location>
        <begin position="96"/>
        <end position="204"/>
    </location>
</feature>
<dbReference type="AlphaFoldDB" id="F2JXH5"/>
<dbReference type="Proteomes" id="UP000001062">
    <property type="component" value="Chromosome"/>
</dbReference>
<dbReference type="InterPro" id="IPR001322">
    <property type="entry name" value="Lamin_tail_dom"/>
</dbReference>
<organism evidence="2 3">
    <name type="scientific">Marinomonas mediterranea (strain ATCC 700492 / JCM 21426 / NBRC 103028 / MMB-1)</name>
    <dbReference type="NCBI Taxonomy" id="717774"/>
    <lineage>
        <taxon>Bacteria</taxon>
        <taxon>Pseudomonadati</taxon>
        <taxon>Pseudomonadota</taxon>
        <taxon>Gammaproteobacteria</taxon>
        <taxon>Oceanospirillales</taxon>
        <taxon>Oceanospirillaceae</taxon>
        <taxon>Marinomonas</taxon>
    </lineage>
</organism>
<dbReference type="InterPro" id="IPR036415">
    <property type="entry name" value="Lamin_tail_dom_sf"/>
</dbReference>
<dbReference type="Gene3D" id="2.60.40.1260">
    <property type="entry name" value="Lamin Tail domain"/>
    <property type="match status" value="2"/>
</dbReference>
<evidence type="ECO:0000313" key="2">
    <source>
        <dbReference type="EMBL" id="ADZ91875.1"/>
    </source>
</evidence>
<protein>
    <recommendedName>
        <fullName evidence="1">LTD domain-containing protein</fullName>
    </recommendedName>
</protein>
<dbReference type="SUPFAM" id="SSF74853">
    <property type="entry name" value="Lamin A/C globular tail domain"/>
    <property type="match status" value="2"/>
</dbReference>
<dbReference type="PATRIC" id="fig|717774.3.peg.2730"/>
<sequence>MKNTEHNKTTHSHSWSKVTESIASAFNAFCKFAFVVPYDTIDLAGTDTNADLNKGEIKMSLNRKQLQHEIAQLLGAFSSNTDLERSQIDEYWSKLNKLQATSQVQIETIKYKGVMNHLDESVTLLNRGELSIDISGWRISAGPKQDYIFPSDTYLHPFNSLIVDTHGRAGHSFGSNVPIWNDRGDTAQLFDSADNLVSSLTYGDHARDKVEITHIHYDGKEFRREGDEYVEITNLADCDILIAGWHIQSMNNKKTFLFPEGSKIEAFGSVRVYTHKSPLEYNEFSFDSPTAIWSNKKGECRLIDYLDRDVSHYSY</sequence>
<dbReference type="EMBL" id="CP002583">
    <property type="protein sequence ID" value="ADZ91875.1"/>
    <property type="molecule type" value="Genomic_DNA"/>
</dbReference>
<dbReference type="PROSITE" id="PS51841">
    <property type="entry name" value="LTD"/>
    <property type="match status" value="1"/>
</dbReference>
<reference evidence="2 3" key="1">
    <citation type="journal article" date="2012" name="Stand. Genomic Sci.">
        <title>Complete genome sequence of the melanogenic marine bacterium Marinomonas mediterranea type strain (MMB-1(T)).</title>
        <authorList>
            <person name="Lucas-Elio P."/>
            <person name="Goodwin L."/>
            <person name="Woyke T."/>
            <person name="Pitluck S."/>
            <person name="Nolan M."/>
            <person name="Kyrpides N.C."/>
            <person name="Detter J.C."/>
            <person name="Copeland A."/>
            <person name="Teshima H."/>
            <person name="Bruce D."/>
            <person name="Detter C."/>
            <person name="Tapia R."/>
            <person name="Han S."/>
            <person name="Land M.L."/>
            <person name="Ivanova N."/>
            <person name="Mikhailova N."/>
            <person name="Johnston A.W."/>
            <person name="Sanchez-Amat A."/>
        </authorList>
    </citation>
    <scope>NUCLEOTIDE SEQUENCE [LARGE SCALE GENOMIC DNA]</scope>
    <source>
        <strain evidence="3">ATCC 700492 / JCM 21426 / NBRC 103028 / MMB-1</strain>
    </source>
</reference>
<dbReference type="Pfam" id="PF00932">
    <property type="entry name" value="LTD"/>
    <property type="match status" value="2"/>
</dbReference>
<dbReference type="eggNOG" id="COG3675">
    <property type="taxonomic scope" value="Bacteria"/>
</dbReference>
<keyword evidence="3" id="KW-1185">Reference proteome</keyword>
<gene>
    <name evidence="2" type="ordered locus">Marme_2644</name>
</gene>
<proteinExistence type="predicted"/>
<name>F2JXH5_MARM1</name>
<accession>F2JXH5</accession>
<dbReference type="STRING" id="717774.Marme_2644"/>
<evidence type="ECO:0000259" key="1">
    <source>
        <dbReference type="PROSITE" id="PS51841"/>
    </source>
</evidence>